<dbReference type="InterPro" id="IPR003661">
    <property type="entry name" value="HisK_dim/P_dom"/>
</dbReference>
<keyword evidence="8" id="KW-0732">Signal</keyword>
<keyword evidence="6" id="KW-0902">Two-component regulatory system</keyword>
<dbReference type="GO" id="GO:0000155">
    <property type="term" value="F:phosphorelay sensor kinase activity"/>
    <property type="evidence" value="ECO:0007669"/>
    <property type="project" value="InterPro"/>
</dbReference>
<dbReference type="SMART" id="SM00388">
    <property type="entry name" value="HisKA"/>
    <property type="match status" value="1"/>
</dbReference>
<dbReference type="EMBL" id="JAGTAR010000033">
    <property type="protein sequence ID" value="MBR8537514.1"/>
    <property type="molecule type" value="Genomic_DNA"/>
</dbReference>
<evidence type="ECO:0000313" key="11">
    <source>
        <dbReference type="Proteomes" id="UP000679220"/>
    </source>
</evidence>
<dbReference type="Proteomes" id="UP000679220">
    <property type="component" value="Unassembled WGS sequence"/>
</dbReference>
<dbReference type="InterPro" id="IPR015168">
    <property type="entry name" value="SsuA/THI5"/>
</dbReference>
<evidence type="ECO:0000313" key="10">
    <source>
        <dbReference type="EMBL" id="MBR8537514.1"/>
    </source>
</evidence>
<evidence type="ECO:0000256" key="8">
    <source>
        <dbReference type="SAM" id="SignalP"/>
    </source>
</evidence>
<dbReference type="PROSITE" id="PS50109">
    <property type="entry name" value="HIS_KIN"/>
    <property type="match status" value="1"/>
</dbReference>
<dbReference type="SUPFAM" id="SSF47384">
    <property type="entry name" value="Homodimeric domain of signal transducing histidine kinase"/>
    <property type="match status" value="1"/>
</dbReference>
<dbReference type="SUPFAM" id="SSF55785">
    <property type="entry name" value="PYP-like sensor domain (PAS domain)"/>
    <property type="match status" value="1"/>
</dbReference>
<dbReference type="Gene3D" id="3.40.190.10">
    <property type="entry name" value="Periplasmic binding protein-like II"/>
    <property type="match status" value="2"/>
</dbReference>
<dbReference type="CDD" id="cd00082">
    <property type="entry name" value="HisKA"/>
    <property type="match status" value="1"/>
</dbReference>
<protein>
    <recommendedName>
        <fullName evidence="2">histidine kinase</fullName>
        <ecNumber evidence="2">2.7.13.3</ecNumber>
    </recommendedName>
</protein>
<dbReference type="InterPro" id="IPR035965">
    <property type="entry name" value="PAS-like_dom_sf"/>
</dbReference>
<dbReference type="Gene3D" id="1.10.287.130">
    <property type="match status" value="1"/>
</dbReference>
<sequence length="810" mass="93070">MKRALKLFAVIPLLMMHLTLFASQQADTVVLQLKWRHQFQFAGFYAAIEKGFYQKEGLEVIVKEGNTSVNFVDEVISGRADFGLESARLIITRNNNIPVVALAAIFQHSPEIILSRKDTGIRFIEDLKTKRISSGLNGLASTKALLNKLAVPDSNYIYGSSIGYINDLIEGNTDAISTYITDAPYFLEQAGVEPLIFKPRSYGIDLYGDILFTTQSMVENNKDLTDRFLKASMEGWVYAMDNKEELIDIIINKYNPSLTREFLNYEALTMEDLVMPKLIEPGHMNPERWNYIADTFVEMGLLQPLYSIDGFLYEDYQILNNRRIKEVLYILLGIVIISLLTLLVFFLFNRRLKKAVLQRTLDLSDANENLKKEISRRQLMHTDLTLSEERFKLLFEDSPISLWEEDFSETKKLLDNLYKSGVKDVEKYIRENRDFVRQCSLSVKINNINKATVQYMEAANKDFILNNIHKVFADEALDDFAEELIAFYNGKNQYETESEHITFKGNKIHVSVTVKIPYGYEQSWSKIIVSLIDVTDLRRTTDELRYKEVLLRQQNEILKGINDELKKAKFKAEESDRLKTAFLSNMSHEIRTPMNGIVGFTDLLKDQSINIHERERYLNIIEENSQQLLRIISDIIDISKIEASQLKIVKAEVCIKQLFEHLLEIFQLRIKRLGKENLDCTYCIGPNLKEGLLVINTDVTRLRQILTNLLENAVKFTEDGTIEFGVYSSDNSELTFYVKDTGVGIKKERVLQIFDRFFREEERFGANLGGTGLGLSIAKNLVELLGGKIHVESTPGVGSKFYFTHPHDTN</sequence>
<keyword evidence="7" id="KW-0472">Membrane</keyword>
<dbReference type="InterPro" id="IPR036890">
    <property type="entry name" value="HATPase_C_sf"/>
</dbReference>
<dbReference type="PANTHER" id="PTHR43711">
    <property type="entry name" value="TWO-COMPONENT HISTIDINE KINASE"/>
    <property type="match status" value="1"/>
</dbReference>
<dbReference type="InterPro" id="IPR050736">
    <property type="entry name" value="Sensor_HK_Regulatory"/>
</dbReference>
<evidence type="ECO:0000259" key="9">
    <source>
        <dbReference type="PROSITE" id="PS50109"/>
    </source>
</evidence>
<evidence type="ECO:0000256" key="2">
    <source>
        <dbReference type="ARBA" id="ARBA00012438"/>
    </source>
</evidence>
<dbReference type="AlphaFoldDB" id="A0A941F8Q4"/>
<dbReference type="Pfam" id="PF09084">
    <property type="entry name" value="NMT1"/>
    <property type="match status" value="1"/>
</dbReference>
<feature type="domain" description="Histidine kinase" evidence="9">
    <location>
        <begin position="585"/>
        <end position="809"/>
    </location>
</feature>
<dbReference type="InterPro" id="IPR003594">
    <property type="entry name" value="HATPase_dom"/>
</dbReference>
<feature type="transmembrane region" description="Helical" evidence="7">
    <location>
        <begin position="327"/>
        <end position="348"/>
    </location>
</feature>
<dbReference type="PRINTS" id="PR00344">
    <property type="entry name" value="BCTRLSENSOR"/>
</dbReference>
<dbReference type="FunFam" id="3.30.565.10:FF:000006">
    <property type="entry name" value="Sensor histidine kinase WalK"/>
    <property type="match status" value="1"/>
</dbReference>
<accession>A0A941F8Q4</accession>
<keyword evidence="11" id="KW-1185">Reference proteome</keyword>
<dbReference type="SUPFAM" id="SSF53850">
    <property type="entry name" value="Periplasmic binding protein-like II"/>
    <property type="match status" value="1"/>
</dbReference>
<dbReference type="Pfam" id="PF02518">
    <property type="entry name" value="HATPase_c"/>
    <property type="match status" value="1"/>
</dbReference>
<proteinExistence type="predicted"/>
<reference evidence="10" key="2">
    <citation type="submission" date="2021-04" db="EMBL/GenBank/DDBJ databases">
        <authorList>
            <person name="Zhang T."/>
            <person name="Zhang Y."/>
            <person name="Lu D."/>
            <person name="Zuo D."/>
            <person name="Du Z."/>
        </authorList>
    </citation>
    <scope>NUCLEOTIDE SEQUENCE</scope>
    <source>
        <strain evidence="10">JR1</strain>
    </source>
</reference>
<dbReference type="EC" id="2.7.13.3" evidence="2"/>
<keyword evidence="3" id="KW-0597">Phosphoprotein</keyword>
<dbReference type="InterPro" id="IPR004358">
    <property type="entry name" value="Sig_transdc_His_kin-like_C"/>
</dbReference>
<dbReference type="RefSeq" id="WP_212192539.1">
    <property type="nucleotide sequence ID" value="NZ_JAGTAR010000033.1"/>
</dbReference>
<keyword evidence="5" id="KW-0418">Kinase</keyword>
<gene>
    <name evidence="10" type="ORF">KDU71_18235</name>
</gene>
<evidence type="ECO:0000256" key="6">
    <source>
        <dbReference type="ARBA" id="ARBA00023012"/>
    </source>
</evidence>
<evidence type="ECO:0000256" key="7">
    <source>
        <dbReference type="SAM" id="Phobius"/>
    </source>
</evidence>
<dbReference type="SUPFAM" id="SSF55874">
    <property type="entry name" value="ATPase domain of HSP90 chaperone/DNA topoisomerase II/histidine kinase"/>
    <property type="match status" value="1"/>
</dbReference>
<dbReference type="InterPro" id="IPR036097">
    <property type="entry name" value="HisK_dim/P_sf"/>
</dbReference>
<feature type="signal peptide" evidence="8">
    <location>
        <begin position="1"/>
        <end position="22"/>
    </location>
</feature>
<organism evidence="10 11">
    <name type="scientific">Carboxylicivirga sediminis</name>
    <dbReference type="NCBI Taxonomy" id="2006564"/>
    <lineage>
        <taxon>Bacteria</taxon>
        <taxon>Pseudomonadati</taxon>
        <taxon>Bacteroidota</taxon>
        <taxon>Bacteroidia</taxon>
        <taxon>Marinilabiliales</taxon>
        <taxon>Marinilabiliaceae</taxon>
        <taxon>Carboxylicivirga</taxon>
    </lineage>
</organism>
<keyword evidence="7" id="KW-1133">Transmembrane helix</keyword>
<feature type="chain" id="PRO_5036912127" description="histidine kinase" evidence="8">
    <location>
        <begin position="23"/>
        <end position="810"/>
    </location>
</feature>
<reference evidence="10" key="1">
    <citation type="journal article" date="2018" name="Int. J. Syst. Evol. Microbiol.">
        <title>Carboxylicivirga sediminis sp. nov., isolated from coastal sediment.</title>
        <authorList>
            <person name="Wang F.Q."/>
            <person name="Ren L.H."/>
            <person name="Zou R.J."/>
            <person name="Sun Y.Z."/>
            <person name="Liu X.J."/>
            <person name="Jiang F."/>
            <person name="Liu L.J."/>
        </authorList>
    </citation>
    <scope>NUCLEOTIDE SEQUENCE</scope>
    <source>
        <strain evidence="10">JR1</strain>
    </source>
</reference>
<dbReference type="Gene3D" id="3.30.450.20">
    <property type="entry name" value="PAS domain"/>
    <property type="match status" value="1"/>
</dbReference>
<dbReference type="PANTHER" id="PTHR43711:SF31">
    <property type="entry name" value="HISTIDINE KINASE"/>
    <property type="match status" value="1"/>
</dbReference>
<dbReference type="Pfam" id="PF00512">
    <property type="entry name" value="HisKA"/>
    <property type="match status" value="1"/>
</dbReference>
<dbReference type="CDD" id="cd16922">
    <property type="entry name" value="HATPase_EvgS-ArcB-TorS-like"/>
    <property type="match status" value="1"/>
</dbReference>
<evidence type="ECO:0000256" key="3">
    <source>
        <dbReference type="ARBA" id="ARBA00022553"/>
    </source>
</evidence>
<dbReference type="InterPro" id="IPR005467">
    <property type="entry name" value="His_kinase_dom"/>
</dbReference>
<comment type="catalytic activity">
    <reaction evidence="1">
        <text>ATP + protein L-histidine = ADP + protein N-phospho-L-histidine.</text>
        <dbReference type="EC" id="2.7.13.3"/>
    </reaction>
</comment>
<evidence type="ECO:0000256" key="4">
    <source>
        <dbReference type="ARBA" id="ARBA00022679"/>
    </source>
</evidence>
<keyword evidence="7" id="KW-0812">Transmembrane</keyword>
<comment type="caution">
    <text evidence="10">The sequence shown here is derived from an EMBL/GenBank/DDBJ whole genome shotgun (WGS) entry which is preliminary data.</text>
</comment>
<evidence type="ECO:0000256" key="1">
    <source>
        <dbReference type="ARBA" id="ARBA00000085"/>
    </source>
</evidence>
<keyword evidence="4" id="KW-0808">Transferase</keyword>
<evidence type="ECO:0000256" key="5">
    <source>
        <dbReference type="ARBA" id="ARBA00022777"/>
    </source>
</evidence>
<dbReference type="Gene3D" id="3.30.565.10">
    <property type="entry name" value="Histidine kinase-like ATPase, C-terminal domain"/>
    <property type="match status" value="1"/>
</dbReference>
<dbReference type="SMART" id="SM00387">
    <property type="entry name" value="HATPase_c"/>
    <property type="match status" value="1"/>
</dbReference>
<name>A0A941F8Q4_9BACT</name>